<name>A0A852X403_9MICO</name>
<feature type="region of interest" description="Disordered" evidence="2">
    <location>
        <begin position="189"/>
        <end position="216"/>
    </location>
</feature>
<dbReference type="PANTHER" id="PTHR10803">
    <property type="entry name" value="ARSENICAL PUMP-DRIVING ATPASE ARSENITE-TRANSLOCATING ATPASE"/>
    <property type="match status" value="1"/>
</dbReference>
<dbReference type="Pfam" id="PF02374">
    <property type="entry name" value="ArsA_ATPase"/>
    <property type="match status" value="2"/>
</dbReference>
<dbReference type="Proteomes" id="UP000592181">
    <property type="component" value="Unassembled WGS sequence"/>
</dbReference>
<dbReference type="GO" id="GO:0016887">
    <property type="term" value="F:ATP hydrolysis activity"/>
    <property type="evidence" value="ECO:0007669"/>
    <property type="project" value="InterPro"/>
</dbReference>
<gene>
    <name evidence="4" type="ORF">BJY28_002255</name>
</gene>
<evidence type="ECO:0000256" key="2">
    <source>
        <dbReference type="SAM" id="MobiDB-lite"/>
    </source>
</evidence>
<evidence type="ECO:0000259" key="3">
    <source>
        <dbReference type="Pfam" id="PF02374"/>
    </source>
</evidence>
<comment type="caution">
    <text evidence="4">The sequence shown here is derived from an EMBL/GenBank/DDBJ whole genome shotgun (WGS) entry which is preliminary data.</text>
</comment>
<dbReference type="InterPro" id="IPR025723">
    <property type="entry name" value="ArsA/GET3_ATPase-like"/>
</dbReference>
<dbReference type="InterPro" id="IPR016300">
    <property type="entry name" value="ATPase_ArsA/GET3"/>
</dbReference>
<dbReference type="CDD" id="cd02035">
    <property type="entry name" value="ArsA"/>
    <property type="match status" value="1"/>
</dbReference>
<dbReference type="GO" id="GO:0005524">
    <property type="term" value="F:ATP binding"/>
    <property type="evidence" value="ECO:0007669"/>
    <property type="project" value="InterPro"/>
</dbReference>
<sequence>MLLSPLTRLAEGRTVLFVGGKGGVGKTSVAAALGLALARAGRPVLLVSTDPAHNLGHLWQRPVGDRPVELAPLLRGVEIDPAGTTEAHLAAVEATMTRLMPDHLQGEVRRHLELARDAPGTHESAVLERLAEVVEARQPEELVIVDTAPSGHTARLVALPELMQAWTDGLLRRQDRSARFGAALRGLGGRRHAADPADGVGADGPGGGRGRQGRGLDAGERAAADIVGSVPGARGSGDRRAARDAEIREILDRRQARFARLRGVLQDPARSAFVIVLAAERLPVRESVELHAQLRRAGMSVGALVVNKRSPDDAGPLLAGRREVEAGYLSSLAEELPGLPVVQVPLLPGEVLGAEGLDRLAAYLT</sequence>
<dbReference type="SUPFAM" id="SSF52540">
    <property type="entry name" value="P-loop containing nucleoside triphosphate hydrolases"/>
    <property type="match status" value="1"/>
</dbReference>
<dbReference type="AlphaFoldDB" id="A0A852X403"/>
<keyword evidence="5" id="KW-1185">Reference proteome</keyword>
<evidence type="ECO:0000256" key="1">
    <source>
        <dbReference type="ARBA" id="ARBA00011040"/>
    </source>
</evidence>
<dbReference type="EMBL" id="JACBZX010000001">
    <property type="protein sequence ID" value="NYG37786.1"/>
    <property type="molecule type" value="Genomic_DNA"/>
</dbReference>
<feature type="domain" description="ArsA/GET3 Anion-transporting ATPase-like" evidence="3">
    <location>
        <begin position="14"/>
        <end position="173"/>
    </location>
</feature>
<dbReference type="PANTHER" id="PTHR10803:SF3">
    <property type="entry name" value="ATPASE GET3"/>
    <property type="match status" value="1"/>
</dbReference>
<dbReference type="InterPro" id="IPR027417">
    <property type="entry name" value="P-loop_NTPase"/>
</dbReference>
<comment type="similarity">
    <text evidence="1">Belongs to the arsA ATPase family.</text>
</comment>
<accession>A0A852X403</accession>
<reference evidence="4 5" key="1">
    <citation type="submission" date="2020-07" db="EMBL/GenBank/DDBJ databases">
        <title>Sequencing the genomes of 1000 actinobacteria strains.</title>
        <authorList>
            <person name="Klenk H.-P."/>
        </authorList>
    </citation>
    <scope>NUCLEOTIDE SEQUENCE [LARGE SCALE GENOMIC DNA]</scope>
    <source>
        <strain evidence="4 5">DSM 24723</strain>
    </source>
</reference>
<evidence type="ECO:0000313" key="4">
    <source>
        <dbReference type="EMBL" id="NYG37786.1"/>
    </source>
</evidence>
<evidence type="ECO:0000313" key="5">
    <source>
        <dbReference type="Proteomes" id="UP000592181"/>
    </source>
</evidence>
<proteinExistence type="inferred from homology"/>
<organism evidence="4 5">
    <name type="scientific">Janibacter alkaliphilus</name>
    <dbReference type="NCBI Taxonomy" id="1069963"/>
    <lineage>
        <taxon>Bacteria</taxon>
        <taxon>Bacillati</taxon>
        <taxon>Actinomycetota</taxon>
        <taxon>Actinomycetes</taxon>
        <taxon>Micrococcales</taxon>
        <taxon>Intrasporangiaceae</taxon>
        <taxon>Janibacter</taxon>
    </lineage>
</organism>
<protein>
    <submittedName>
        <fullName evidence="4">Arsenite-transporting ATPase</fullName>
    </submittedName>
</protein>
<feature type="domain" description="ArsA/GET3 Anion-transporting ATPase-like" evidence="3">
    <location>
        <begin position="247"/>
        <end position="364"/>
    </location>
</feature>
<feature type="compositionally biased region" description="Gly residues" evidence="2">
    <location>
        <begin position="201"/>
        <end position="210"/>
    </location>
</feature>
<dbReference type="Gene3D" id="3.40.50.300">
    <property type="entry name" value="P-loop containing nucleotide triphosphate hydrolases"/>
    <property type="match status" value="1"/>
</dbReference>